<protein>
    <submittedName>
        <fullName evidence="2">Uncharacterized protein</fullName>
    </submittedName>
</protein>
<dbReference type="AlphaFoldDB" id="A0A9P0EKP7"/>
<feature type="signal peptide" evidence="1">
    <location>
        <begin position="1"/>
        <end position="20"/>
    </location>
</feature>
<reference evidence="2 3" key="2">
    <citation type="submission" date="2021-10" db="EMBL/GenBank/DDBJ databases">
        <authorList>
            <person name="Piombo E."/>
        </authorList>
    </citation>
    <scope>NUCLEOTIDE SEQUENCE [LARGE SCALE GENOMIC DNA]</scope>
</reference>
<dbReference type="EMBL" id="CABFOC020000052">
    <property type="protein sequence ID" value="CAH0054921.1"/>
    <property type="molecule type" value="Genomic_DNA"/>
</dbReference>
<gene>
    <name evidence="2" type="ORF">CSOL1703_00016481</name>
</gene>
<evidence type="ECO:0000313" key="3">
    <source>
        <dbReference type="Proteomes" id="UP000775872"/>
    </source>
</evidence>
<evidence type="ECO:0000313" key="2">
    <source>
        <dbReference type="EMBL" id="CAH0054921.1"/>
    </source>
</evidence>
<reference evidence="3" key="1">
    <citation type="submission" date="2019-06" db="EMBL/GenBank/DDBJ databases">
        <authorList>
            <person name="Broberg M."/>
        </authorList>
    </citation>
    <scope>NUCLEOTIDE SEQUENCE [LARGE SCALE GENOMIC DNA]</scope>
</reference>
<dbReference type="Proteomes" id="UP000775872">
    <property type="component" value="Unassembled WGS sequence"/>
</dbReference>
<name>A0A9P0EKP7_9HYPO</name>
<keyword evidence="3" id="KW-1185">Reference proteome</keyword>
<keyword evidence="1" id="KW-0732">Signal</keyword>
<dbReference type="OrthoDB" id="536881at2759"/>
<feature type="chain" id="PRO_5040417816" evidence="1">
    <location>
        <begin position="21"/>
        <end position="367"/>
    </location>
</feature>
<sequence length="367" mass="41130">MTGLLHSLWILIFVTTCALAIDCNGDFTITKESDAKDLRENCKIIGGNLIFGGNISENINLDGVEEVQGSWRHHRPSDSSGKVDRLFNISSSTLKLVDGVFDLWGPIGLERLILPNVGNISESVSFDDMTNLTHVDFTNLKYFRSLDLETPKLQEFKIDELKGFTRNYTGRIFISDGGSVESLDGLFKGPIAPANEDALPTITIQNIPHVKQLTLGWKSILKAKISGQLWYQHWSPPPNITLILGGPDSETVQIHELETREGIIGIERGSKTSNLSIGSFMSMNDMITDLRLPFHQVSEVRIRGDRMTSLELPKEAEQWNNVSISIWLVRSLRLDSSVNAEGRQTWYWPNQTMSSFYILGDVSTNFL</sequence>
<evidence type="ECO:0000256" key="1">
    <source>
        <dbReference type="SAM" id="SignalP"/>
    </source>
</evidence>
<proteinExistence type="predicted"/>
<comment type="caution">
    <text evidence="2">The sequence shown here is derived from an EMBL/GenBank/DDBJ whole genome shotgun (WGS) entry which is preliminary data.</text>
</comment>
<accession>A0A9P0EKP7</accession>
<organism evidence="2 3">
    <name type="scientific">Clonostachys solani</name>
    <dbReference type="NCBI Taxonomy" id="160281"/>
    <lineage>
        <taxon>Eukaryota</taxon>
        <taxon>Fungi</taxon>
        <taxon>Dikarya</taxon>
        <taxon>Ascomycota</taxon>
        <taxon>Pezizomycotina</taxon>
        <taxon>Sordariomycetes</taxon>
        <taxon>Hypocreomycetidae</taxon>
        <taxon>Hypocreales</taxon>
        <taxon>Bionectriaceae</taxon>
        <taxon>Clonostachys</taxon>
    </lineage>
</organism>